<comment type="caution">
    <text evidence="2">The sequence shown here is derived from an EMBL/GenBank/DDBJ whole genome shotgun (WGS) entry which is preliminary data.</text>
</comment>
<evidence type="ECO:0000313" key="3">
    <source>
        <dbReference type="Proteomes" id="UP001501563"/>
    </source>
</evidence>
<proteinExistence type="predicted"/>
<gene>
    <name evidence="2" type="ORF">GCM10022207_92020</name>
</gene>
<dbReference type="Proteomes" id="UP001501563">
    <property type="component" value="Unassembled WGS sequence"/>
</dbReference>
<evidence type="ECO:0000256" key="1">
    <source>
        <dbReference type="SAM" id="MobiDB-lite"/>
    </source>
</evidence>
<reference evidence="3" key="1">
    <citation type="journal article" date="2019" name="Int. J. Syst. Evol. Microbiol.">
        <title>The Global Catalogue of Microorganisms (GCM) 10K type strain sequencing project: providing services to taxonomists for standard genome sequencing and annotation.</title>
        <authorList>
            <consortium name="The Broad Institute Genomics Platform"/>
            <consortium name="The Broad Institute Genome Sequencing Center for Infectious Disease"/>
            <person name="Wu L."/>
            <person name="Ma J."/>
        </authorList>
    </citation>
    <scope>NUCLEOTIDE SEQUENCE [LARGE SCALE GENOMIC DNA]</scope>
    <source>
        <strain evidence="3">JCM 16578</strain>
    </source>
</reference>
<organism evidence="2 3">
    <name type="scientific">Streptomyces lannensis</name>
    <dbReference type="NCBI Taxonomy" id="766498"/>
    <lineage>
        <taxon>Bacteria</taxon>
        <taxon>Bacillati</taxon>
        <taxon>Actinomycetota</taxon>
        <taxon>Actinomycetes</taxon>
        <taxon>Kitasatosporales</taxon>
        <taxon>Streptomycetaceae</taxon>
        <taxon>Streptomyces</taxon>
    </lineage>
</organism>
<evidence type="ECO:0000313" key="2">
    <source>
        <dbReference type="EMBL" id="GAA3908068.1"/>
    </source>
</evidence>
<feature type="region of interest" description="Disordered" evidence="1">
    <location>
        <begin position="82"/>
        <end position="106"/>
    </location>
</feature>
<dbReference type="EMBL" id="BAAAZA010000073">
    <property type="protein sequence ID" value="GAA3908068.1"/>
    <property type="molecule type" value="Genomic_DNA"/>
</dbReference>
<keyword evidence="3" id="KW-1185">Reference proteome</keyword>
<protein>
    <recommendedName>
        <fullName evidence="4">Transposase</fullName>
    </recommendedName>
</protein>
<name>A0ABP7LXT1_9ACTN</name>
<accession>A0ABP7LXT1</accession>
<feature type="compositionally biased region" description="Low complexity" evidence="1">
    <location>
        <begin position="82"/>
        <end position="99"/>
    </location>
</feature>
<sequence length="190" mass="20810">MGHCQARELREAVHDTALSARKRKVFTAVVNRISSETLVSALETARYALYKMTPPARRALRAQRIAGEPLGIAGRRLATTSAQAAPATAAHTGAASPAPAATPPGRDGYELISRRVQVRSCSSPAHTHREMHSVRNTIWAKWGAGRRSTPVVRRMDRGRTMALRHFSILPNPSMESEVIEWVASSCAHVW</sequence>
<evidence type="ECO:0008006" key="4">
    <source>
        <dbReference type="Google" id="ProtNLM"/>
    </source>
</evidence>